<organism evidence="1 2">
    <name type="scientific">Meloidogyne enterolobii</name>
    <name type="common">Root-knot nematode worm</name>
    <name type="synonym">Meloidogyne mayaguensis</name>
    <dbReference type="NCBI Taxonomy" id="390850"/>
    <lineage>
        <taxon>Eukaryota</taxon>
        <taxon>Metazoa</taxon>
        <taxon>Ecdysozoa</taxon>
        <taxon>Nematoda</taxon>
        <taxon>Chromadorea</taxon>
        <taxon>Rhabditida</taxon>
        <taxon>Tylenchina</taxon>
        <taxon>Tylenchomorpha</taxon>
        <taxon>Tylenchoidea</taxon>
        <taxon>Meloidogynidae</taxon>
        <taxon>Meloidogyninae</taxon>
        <taxon>Meloidogyne</taxon>
    </lineage>
</organism>
<evidence type="ECO:0000313" key="1">
    <source>
        <dbReference type="EMBL" id="CAD2135679.1"/>
    </source>
</evidence>
<reference evidence="1 2" key="1">
    <citation type="submission" date="2020-08" db="EMBL/GenBank/DDBJ databases">
        <authorList>
            <person name="Koutsovoulos G."/>
            <person name="Danchin GJ E."/>
        </authorList>
    </citation>
    <scope>NUCLEOTIDE SEQUENCE [LARGE SCALE GENOMIC DNA]</scope>
</reference>
<accession>A0A6V7TUU8</accession>
<dbReference type="EMBL" id="CAJEWN010000017">
    <property type="protein sequence ID" value="CAD2135679.1"/>
    <property type="molecule type" value="Genomic_DNA"/>
</dbReference>
<comment type="caution">
    <text evidence="1">The sequence shown here is derived from an EMBL/GenBank/DDBJ whole genome shotgun (WGS) entry which is preliminary data.</text>
</comment>
<dbReference type="AlphaFoldDB" id="A0A6V7TUU8"/>
<sequence>MYILVQFNNKYLHIRTARIRILWDEHSTVAVKHDLSCFCFCSQETKHSFLLVLCSLVRG</sequence>
<gene>
    <name evidence="1" type="ORF">MENT_LOCUS4805</name>
</gene>
<name>A0A6V7TUU8_MELEN</name>
<evidence type="ECO:0000313" key="2">
    <source>
        <dbReference type="Proteomes" id="UP000580250"/>
    </source>
</evidence>
<dbReference type="Proteomes" id="UP000580250">
    <property type="component" value="Unassembled WGS sequence"/>
</dbReference>
<protein>
    <submittedName>
        <fullName evidence="1">Uncharacterized protein</fullName>
    </submittedName>
</protein>
<proteinExistence type="predicted"/>